<sequence length="318" mass="34306">MGHRRGAGSATDLVTETERHPSMHTSTRNTVNPRVTIVIPVLNEARNLELVIPQLPPVHEIVVVDGRSSDDTVETARRLAPEATIITQSRRGKGNALCAGFEAATGDIVVMFDADCSADPAEIPAFVEALKAGADFAKGSRNAPGGGSEDITVIRGLGNKGLNLLSNVLIRSRYTDLCYGYNAFWTDILPALRLPEANAATDEPVWGDGFEIETLLTCRVAAADLAVTEVPSIERQRVHGVSNLNAVSDGLRVLRTILVEKAMEKRTQAEPLPAAPSQACVAERDQLDADRRAARDHRGRARRGDRRHASELEGTSTH</sequence>
<dbReference type="Gene3D" id="3.90.550.10">
    <property type="entry name" value="Spore Coat Polysaccharide Biosynthesis Protein SpsA, Chain A"/>
    <property type="match status" value="1"/>
</dbReference>
<evidence type="ECO:0000313" key="5">
    <source>
        <dbReference type="Proteomes" id="UP000008366"/>
    </source>
</evidence>
<keyword evidence="4" id="KW-0808">Transferase</keyword>
<dbReference type="InterPro" id="IPR001173">
    <property type="entry name" value="Glyco_trans_2-like"/>
</dbReference>
<accession>K6WPJ2</accession>
<feature type="compositionally biased region" description="Basic and acidic residues" evidence="2">
    <location>
        <begin position="282"/>
        <end position="293"/>
    </location>
</feature>
<dbReference type="PANTHER" id="PTHR48090:SF7">
    <property type="entry name" value="RFBJ PROTEIN"/>
    <property type="match status" value="1"/>
</dbReference>
<gene>
    <name evidence="4" type="ORF">KILIM_002_00090</name>
</gene>
<dbReference type="Pfam" id="PF00535">
    <property type="entry name" value="Glycos_transf_2"/>
    <property type="match status" value="1"/>
</dbReference>
<dbReference type="EMBL" id="BAHD01000002">
    <property type="protein sequence ID" value="GAB94052.1"/>
    <property type="molecule type" value="Genomic_DNA"/>
</dbReference>
<name>K6WPJ2_9MICO</name>
<reference evidence="4 5" key="1">
    <citation type="submission" date="2012-08" db="EMBL/GenBank/DDBJ databases">
        <title>Whole genome shotgun sequence of Kineosphaera limosa NBRC 100340.</title>
        <authorList>
            <person name="Yoshida I."/>
            <person name="Isaki S."/>
            <person name="Hosoyama A."/>
            <person name="Tsuchikane K."/>
            <person name="Katsumata H."/>
            <person name="Ando Y."/>
            <person name="Ohji S."/>
            <person name="Hamada M."/>
            <person name="Tamura T."/>
            <person name="Yamazoe A."/>
            <person name="Yamazaki S."/>
            <person name="Fujita N."/>
        </authorList>
    </citation>
    <scope>NUCLEOTIDE SEQUENCE [LARGE SCALE GENOMIC DNA]</scope>
    <source>
        <strain evidence="4 5">NBRC 100340</strain>
    </source>
</reference>
<dbReference type="CDD" id="cd04179">
    <property type="entry name" value="DPM_DPG-synthase_like"/>
    <property type="match status" value="1"/>
</dbReference>
<dbReference type="PANTHER" id="PTHR48090">
    <property type="entry name" value="UNDECAPRENYL-PHOSPHATE 4-DEOXY-4-FORMAMIDO-L-ARABINOSE TRANSFERASE-RELATED"/>
    <property type="match status" value="1"/>
</dbReference>
<feature type="domain" description="Glycosyltransferase 2-like" evidence="3">
    <location>
        <begin position="36"/>
        <end position="155"/>
    </location>
</feature>
<comment type="caution">
    <text evidence="4">The sequence shown here is derived from an EMBL/GenBank/DDBJ whole genome shotgun (WGS) entry which is preliminary data.</text>
</comment>
<feature type="region of interest" description="Disordered" evidence="2">
    <location>
        <begin position="1"/>
        <end position="28"/>
    </location>
</feature>
<evidence type="ECO:0000256" key="1">
    <source>
        <dbReference type="ARBA" id="ARBA00006739"/>
    </source>
</evidence>
<dbReference type="SUPFAM" id="SSF53448">
    <property type="entry name" value="Nucleotide-diphospho-sugar transferases"/>
    <property type="match status" value="1"/>
</dbReference>
<evidence type="ECO:0000256" key="2">
    <source>
        <dbReference type="SAM" id="MobiDB-lite"/>
    </source>
</evidence>
<evidence type="ECO:0000313" key="4">
    <source>
        <dbReference type="EMBL" id="GAB94052.1"/>
    </source>
</evidence>
<protein>
    <submittedName>
        <fullName evidence="4">Putative glycosyltransferase</fullName>
    </submittedName>
</protein>
<organism evidence="4 5">
    <name type="scientific">Kineosphaera limosa NBRC 100340</name>
    <dbReference type="NCBI Taxonomy" id="1184609"/>
    <lineage>
        <taxon>Bacteria</taxon>
        <taxon>Bacillati</taxon>
        <taxon>Actinomycetota</taxon>
        <taxon>Actinomycetes</taxon>
        <taxon>Micrococcales</taxon>
        <taxon>Dermatophilaceae</taxon>
        <taxon>Kineosphaera</taxon>
    </lineage>
</organism>
<dbReference type="AlphaFoldDB" id="K6WPJ2"/>
<dbReference type="InterPro" id="IPR029044">
    <property type="entry name" value="Nucleotide-diphossugar_trans"/>
</dbReference>
<dbReference type="eggNOG" id="COG1215">
    <property type="taxonomic scope" value="Bacteria"/>
</dbReference>
<keyword evidence="5" id="KW-1185">Reference proteome</keyword>
<dbReference type="Proteomes" id="UP000008366">
    <property type="component" value="Unassembled WGS sequence"/>
</dbReference>
<proteinExistence type="inferred from homology"/>
<feature type="region of interest" description="Disordered" evidence="2">
    <location>
        <begin position="267"/>
        <end position="318"/>
    </location>
</feature>
<dbReference type="GO" id="GO:0016740">
    <property type="term" value="F:transferase activity"/>
    <property type="evidence" value="ECO:0007669"/>
    <property type="project" value="UniProtKB-KW"/>
</dbReference>
<dbReference type="STRING" id="1184609.KILIM_002_00090"/>
<evidence type="ECO:0000259" key="3">
    <source>
        <dbReference type="Pfam" id="PF00535"/>
    </source>
</evidence>
<comment type="similarity">
    <text evidence="1">Belongs to the glycosyltransferase 2 family.</text>
</comment>
<feature type="compositionally biased region" description="Basic residues" evidence="2">
    <location>
        <begin position="294"/>
        <end position="306"/>
    </location>
</feature>
<dbReference type="InterPro" id="IPR050256">
    <property type="entry name" value="Glycosyltransferase_2"/>
</dbReference>